<gene>
    <name evidence="2" type="ORF">CHX27_00320</name>
</gene>
<evidence type="ECO:0000256" key="1">
    <source>
        <dbReference type="SAM" id="SignalP"/>
    </source>
</evidence>
<proteinExistence type="predicted"/>
<evidence type="ECO:0000313" key="3">
    <source>
        <dbReference type="Proteomes" id="UP000216035"/>
    </source>
</evidence>
<dbReference type="PROSITE" id="PS51257">
    <property type="entry name" value="PROKAR_LIPOPROTEIN"/>
    <property type="match status" value="1"/>
</dbReference>
<sequence length="210" mass="23321">MKKLILTVFFLITACVVQAQDNKESGIYFGAIIGTRYNNFERHFAADVDPELFSFSIGAGSAWTKNNYVIGFEFLYSNGEKNNSYGAVQLTGFTNTLWFGYNLSTNKKWKFEPNLGLVLSNNQLIAQNKTTNSFQNLTNNQLLGNLGINVRAVGKNGLFTGIKVGYMLPFAGETEWENKVEGTNTGLSDQLGTFYIQLNLGGFLDLSKTK</sequence>
<feature type="signal peptide" evidence="1">
    <location>
        <begin position="1"/>
        <end position="19"/>
    </location>
</feature>
<evidence type="ECO:0008006" key="4">
    <source>
        <dbReference type="Google" id="ProtNLM"/>
    </source>
</evidence>
<accession>A0A256AE89</accession>
<keyword evidence="3" id="KW-1185">Reference proteome</keyword>
<feature type="chain" id="PRO_5012129317" description="Outer membrane protein beta-barrel domain-containing protein" evidence="1">
    <location>
        <begin position="20"/>
        <end position="210"/>
    </location>
</feature>
<comment type="caution">
    <text evidence="2">The sequence shown here is derived from an EMBL/GenBank/DDBJ whole genome shotgun (WGS) entry which is preliminary data.</text>
</comment>
<dbReference type="OrthoDB" id="1365408at2"/>
<keyword evidence="1" id="KW-0732">Signal</keyword>
<reference evidence="2 3" key="1">
    <citation type="submission" date="2017-07" db="EMBL/GenBank/DDBJ databases">
        <title>Flavobacterium cyanobacteriorum sp. nov., isolated from cyanobacterial aggregates in a eutrophic lake.</title>
        <authorList>
            <person name="Cai H."/>
        </authorList>
    </citation>
    <scope>NUCLEOTIDE SEQUENCE [LARGE SCALE GENOMIC DNA]</scope>
    <source>
        <strain evidence="2 3">TH167</strain>
    </source>
</reference>
<name>A0A256AE89_9FLAO</name>
<protein>
    <recommendedName>
        <fullName evidence="4">Outer membrane protein beta-barrel domain-containing protein</fullName>
    </recommendedName>
</protein>
<organism evidence="2 3">
    <name type="scientific">Flavobacterium aurantiibacter</name>
    <dbReference type="NCBI Taxonomy" id="2023067"/>
    <lineage>
        <taxon>Bacteria</taxon>
        <taxon>Pseudomonadati</taxon>
        <taxon>Bacteroidota</taxon>
        <taxon>Flavobacteriia</taxon>
        <taxon>Flavobacteriales</taxon>
        <taxon>Flavobacteriaceae</taxon>
        <taxon>Flavobacterium</taxon>
    </lineage>
</organism>
<dbReference type="RefSeq" id="WP_094484801.1">
    <property type="nucleotide sequence ID" value="NZ_NOXX01000035.1"/>
</dbReference>
<dbReference type="Proteomes" id="UP000216035">
    <property type="component" value="Unassembled WGS sequence"/>
</dbReference>
<dbReference type="EMBL" id="NOXX01000035">
    <property type="protein sequence ID" value="OYQ51484.1"/>
    <property type="molecule type" value="Genomic_DNA"/>
</dbReference>
<evidence type="ECO:0000313" key="2">
    <source>
        <dbReference type="EMBL" id="OYQ51484.1"/>
    </source>
</evidence>
<dbReference type="AlphaFoldDB" id="A0A256AE89"/>